<sequence length="140" mass="14665">MARLRILPFWLIAALVTTFFMSLVHSLMVQQGLIDLGIAIPAGLRLETMARDFIGLLPALGAVTALGFAIAFLIAGGLYRFAPALAYPLAGAVAIAVALMLMKLQFDMTPIAGARSPLGLGLMIAAGALGGLVFGRLKKR</sequence>
<dbReference type="Proteomes" id="UP000538147">
    <property type="component" value="Unassembled WGS sequence"/>
</dbReference>
<name>A0A841LCQ6_9SPHN</name>
<proteinExistence type="predicted"/>
<evidence type="ECO:0000313" key="3">
    <source>
        <dbReference type="Proteomes" id="UP000538147"/>
    </source>
</evidence>
<evidence type="ECO:0000256" key="1">
    <source>
        <dbReference type="SAM" id="Phobius"/>
    </source>
</evidence>
<feature type="transmembrane region" description="Helical" evidence="1">
    <location>
        <begin position="7"/>
        <end position="28"/>
    </location>
</feature>
<feature type="transmembrane region" description="Helical" evidence="1">
    <location>
        <begin position="118"/>
        <end position="137"/>
    </location>
</feature>
<evidence type="ECO:0000313" key="2">
    <source>
        <dbReference type="EMBL" id="MBB6227595.1"/>
    </source>
</evidence>
<gene>
    <name evidence="2" type="ORF">FHS79_001764</name>
</gene>
<keyword evidence="1" id="KW-0472">Membrane</keyword>
<dbReference type="AlphaFoldDB" id="A0A841LCQ6"/>
<comment type="caution">
    <text evidence="2">The sequence shown here is derived from an EMBL/GenBank/DDBJ whole genome shotgun (WGS) entry which is preliminary data.</text>
</comment>
<keyword evidence="1" id="KW-0812">Transmembrane</keyword>
<accession>A0A841LCQ6</accession>
<keyword evidence="1" id="KW-1133">Transmembrane helix</keyword>
<dbReference type="RefSeq" id="WP_184198449.1">
    <property type="nucleotide sequence ID" value="NZ_BMOX01000098.1"/>
</dbReference>
<protein>
    <submittedName>
        <fullName evidence="2">Uncharacterized protein</fullName>
    </submittedName>
</protein>
<feature type="transmembrane region" description="Helical" evidence="1">
    <location>
        <begin position="53"/>
        <end position="78"/>
    </location>
</feature>
<feature type="transmembrane region" description="Helical" evidence="1">
    <location>
        <begin position="85"/>
        <end position="106"/>
    </location>
</feature>
<keyword evidence="3" id="KW-1185">Reference proteome</keyword>
<reference evidence="2 3" key="1">
    <citation type="submission" date="2020-08" db="EMBL/GenBank/DDBJ databases">
        <title>Genomic Encyclopedia of Type Strains, Phase IV (KMG-IV): sequencing the most valuable type-strain genomes for metagenomic binning, comparative biology and taxonomic classification.</title>
        <authorList>
            <person name="Goeker M."/>
        </authorList>
    </citation>
    <scope>NUCLEOTIDE SEQUENCE [LARGE SCALE GENOMIC DNA]</scope>
    <source>
        <strain evidence="2 3">DSM 102189</strain>
    </source>
</reference>
<dbReference type="EMBL" id="JACIIV010000011">
    <property type="protein sequence ID" value="MBB6227595.1"/>
    <property type="molecule type" value="Genomic_DNA"/>
</dbReference>
<organism evidence="2 3">
    <name type="scientific">Polymorphobacter multimanifer</name>
    <dbReference type="NCBI Taxonomy" id="1070431"/>
    <lineage>
        <taxon>Bacteria</taxon>
        <taxon>Pseudomonadati</taxon>
        <taxon>Pseudomonadota</taxon>
        <taxon>Alphaproteobacteria</taxon>
        <taxon>Sphingomonadales</taxon>
        <taxon>Sphingosinicellaceae</taxon>
        <taxon>Polymorphobacter</taxon>
    </lineage>
</organism>